<feature type="region of interest" description="Disordered" evidence="1">
    <location>
        <begin position="67"/>
        <end position="130"/>
    </location>
</feature>
<dbReference type="PANTHER" id="PTHR24006:SF944">
    <property type="entry name" value="UBIQUITIN CARBOXYL-TERMINAL HYDROLASE"/>
    <property type="match status" value="1"/>
</dbReference>
<dbReference type="PROSITE" id="PS00972">
    <property type="entry name" value="USP_1"/>
    <property type="match status" value="1"/>
</dbReference>
<dbReference type="SUPFAM" id="SSF54001">
    <property type="entry name" value="Cysteine proteinases"/>
    <property type="match status" value="1"/>
</dbReference>
<dbReference type="InterPro" id="IPR001394">
    <property type="entry name" value="Peptidase_C19_UCH"/>
</dbReference>
<evidence type="ECO:0000256" key="1">
    <source>
        <dbReference type="SAM" id="MobiDB-lite"/>
    </source>
</evidence>
<dbReference type="PROSITE" id="PS50235">
    <property type="entry name" value="USP_3"/>
    <property type="match status" value="1"/>
</dbReference>
<accession>A0A7S2ZA37</accession>
<dbReference type="InterPro" id="IPR015940">
    <property type="entry name" value="UBA"/>
</dbReference>
<dbReference type="Pfam" id="PF00443">
    <property type="entry name" value="UCH"/>
    <property type="match status" value="1"/>
</dbReference>
<evidence type="ECO:0000313" key="5">
    <source>
        <dbReference type="EMBL" id="CAE0033621.1"/>
    </source>
</evidence>
<feature type="domain" description="UBA" evidence="2">
    <location>
        <begin position="1"/>
        <end position="40"/>
    </location>
</feature>
<reference evidence="5" key="1">
    <citation type="submission" date="2021-01" db="EMBL/GenBank/DDBJ databases">
        <authorList>
            <person name="Corre E."/>
            <person name="Pelletier E."/>
            <person name="Niang G."/>
            <person name="Scheremetjew M."/>
            <person name="Finn R."/>
            <person name="Kale V."/>
            <person name="Holt S."/>
            <person name="Cochrane G."/>
            <person name="Meng A."/>
            <person name="Brown T."/>
            <person name="Cohen L."/>
        </authorList>
    </citation>
    <scope>NUCLEOTIDE SEQUENCE</scope>
    <source>
        <strain evidence="5">CCMP 769</strain>
    </source>
</reference>
<dbReference type="InterPro" id="IPR050164">
    <property type="entry name" value="Peptidase_C19"/>
</dbReference>
<evidence type="ECO:0000259" key="3">
    <source>
        <dbReference type="PROSITE" id="PS50235"/>
    </source>
</evidence>
<proteinExistence type="predicted"/>
<dbReference type="InterPro" id="IPR038765">
    <property type="entry name" value="Papain-like_cys_pep_sf"/>
</dbReference>
<dbReference type="PROSITE" id="PS00973">
    <property type="entry name" value="USP_2"/>
    <property type="match status" value="1"/>
</dbReference>
<dbReference type="Gene3D" id="3.90.70.10">
    <property type="entry name" value="Cysteine proteinases"/>
    <property type="match status" value="1"/>
</dbReference>
<dbReference type="AlphaFoldDB" id="A0A7S2ZA37"/>
<protein>
    <recommendedName>
        <fullName evidence="6">Ubiquitinyl hydrolase 1</fullName>
    </recommendedName>
</protein>
<dbReference type="GO" id="GO:0005829">
    <property type="term" value="C:cytosol"/>
    <property type="evidence" value="ECO:0007669"/>
    <property type="project" value="TreeGrafter"/>
</dbReference>
<sequence length="1039" mass="114407">MGEDIRSNLERMGFTADQIGAAIAAGKDTLESAVAFIFDGGTSSAPEVTEKAISNFVNESHPLLTYPESTAAGANGRDLGPVSESKPGEKRSGDVALQQERGDGAPKTSSAQMRRTDDRSSTQYSGKTAEFAAGPNESKWALPDCTDPKEVLRTTMSDAVGLVNIGNTCYLNSLIQLYYSLPDFRRTIFGFRRRTANEEVSLDKNVLACMKFVEELQTLFAVLALGNQKHADPSGLIDALVQVSGGQLKIGGQEDVSESNQLILDVVERAFAHVGNGQDDTPNPVKSMFTSTFVQELLSDGKVEQKSGGETTSLIIGVSQSDASDIYWGLDEYAQADVEYRSEPRDECEAQENGSGKAGGLTEMKPVKKNIWFTRLSPVVTLYTTRVRYNREINSAEKIDDYLAIYEVLALDRYMQANRDAAVQARGRIAELKKERASITQSLNEYLMLKDPMGDGKEPAESTLTALMRTKKRLESSLNGDKAFEIVDIADSEISRAIAVLDDVFAQDYKRTQQWKTKTSELLAEEGLVYQNLVSEKYALFAVLVHSGAANSGHYWTYIRSRVEDGERTGQCDTNVEDGLTWTRFDDMKVRTVTVGEVWKEAEGGGAQPTSAYGLVYVSATTRAQFSTQEASEDALTLLPDTVLTKVFASNDEFERKVAQYERDQLLSSFEHEASEIVTWATAHFMSAGRNREPDCLISIVDFCLAIYPQNPEMGLIQALVSACKLLVQPNGCDLLELCRDAVFMRLGKEGGEEPKPTLIDALKLILQARKLEGTWSEPETLDLAYSILFDGNGIMEIIQPIEFARKTYGAALRRLSLVASASKATKTGAWAKAIGLWTNVLRGSYRENSGLPFEVFEDLENNEKLQFLNLEEYSRGALSICLLCATDFEVRGLVKGGPMTPVAEAARLIQHCLRSFYPAESTVSAMVGKIWLDRIQTVDNPEVFAEIVREYLEPSMAMTTEPPPALDVEAKSEMDAIVKVSETAIRVDDFMNACNESIGVVKDLVKEDLEQPIRLNEAAQKLISADWQIGTGNGDSSW</sequence>
<dbReference type="PROSITE" id="PS50030">
    <property type="entry name" value="UBA"/>
    <property type="match status" value="1"/>
</dbReference>
<organism evidence="5">
    <name type="scientific">Rhodosorus marinus</name>
    <dbReference type="NCBI Taxonomy" id="101924"/>
    <lineage>
        <taxon>Eukaryota</taxon>
        <taxon>Rhodophyta</taxon>
        <taxon>Stylonematophyceae</taxon>
        <taxon>Stylonematales</taxon>
        <taxon>Stylonemataceae</taxon>
        <taxon>Rhodosorus</taxon>
    </lineage>
</organism>
<dbReference type="GO" id="GO:0004843">
    <property type="term" value="F:cysteine-type deubiquitinase activity"/>
    <property type="evidence" value="ECO:0007669"/>
    <property type="project" value="InterPro"/>
</dbReference>
<evidence type="ECO:0000313" key="4">
    <source>
        <dbReference type="EMBL" id="CAE0033620.1"/>
    </source>
</evidence>
<dbReference type="EMBL" id="HBHW01001882">
    <property type="protein sequence ID" value="CAE0033620.1"/>
    <property type="molecule type" value="Transcribed_RNA"/>
</dbReference>
<evidence type="ECO:0008006" key="6">
    <source>
        <dbReference type="Google" id="ProtNLM"/>
    </source>
</evidence>
<dbReference type="EMBL" id="HBHW01001883">
    <property type="protein sequence ID" value="CAE0033621.1"/>
    <property type="molecule type" value="Transcribed_RNA"/>
</dbReference>
<dbReference type="GO" id="GO:0016579">
    <property type="term" value="P:protein deubiquitination"/>
    <property type="evidence" value="ECO:0007669"/>
    <property type="project" value="InterPro"/>
</dbReference>
<dbReference type="GO" id="GO:0005634">
    <property type="term" value="C:nucleus"/>
    <property type="evidence" value="ECO:0007669"/>
    <property type="project" value="TreeGrafter"/>
</dbReference>
<dbReference type="InterPro" id="IPR028889">
    <property type="entry name" value="USP"/>
</dbReference>
<gene>
    <name evidence="4" type="ORF">RMAR00112_LOCUS1561</name>
    <name evidence="5" type="ORF">RMAR00112_LOCUS1562</name>
</gene>
<name>A0A7S2ZA37_9RHOD</name>
<dbReference type="InterPro" id="IPR018200">
    <property type="entry name" value="USP_CS"/>
</dbReference>
<evidence type="ECO:0000259" key="2">
    <source>
        <dbReference type="PROSITE" id="PS50030"/>
    </source>
</evidence>
<dbReference type="PANTHER" id="PTHR24006">
    <property type="entry name" value="UBIQUITIN CARBOXYL-TERMINAL HYDROLASE"/>
    <property type="match status" value="1"/>
</dbReference>
<feature type="domain" description="USP" evidence="3">
    <location>
        <begin position="160"/>
        <end position="620"/>
    </location>
</feature>